<evidence type="ECO:0000256" key="2">
    <source>
        <dbReference type="ARBA" id="ARBA00022729"/>
    </source>
</evidence>
<organism evidence="6 7">
    <name type="scientific">Cetobacterium ceti</name>
    <dbReference type="NCBI Taxonomy" id="180163"/>
    <lineage>
        <taxon>Bacteria</taxon>
        <taxon>Fusobacteriati</taxon>
        <taxon>Fusobacteriota</taxon>
        <taxon>Fusobacteriia</taxon>
        <taxon>Fusobacteriales</taxon>
        <taxon>Fusobacteriaceae</taxon>
        <taxon>Cetobacterium</taxon>
    </lineage>
</organism>
<dbReference type="PROSITE" id="PS51257">
    <property type="entry name" value="PROKAR_LIPOPROTEIN"/>
    <property type="match status" value="1"/>
</dbReference>
<dbReference type="OrthoDB" id="9791439at2"/>
<evidence type="ECO:0000256" key="1">
    <source>
        <dbReference type="ARBA" id="ARBA00004459"/>
    </source>
</evidence>
<dbReference type="AlphaFoldDB" id="A0A1T4PGT1"/>
<keyword evidence="4" id="KW-0564">Palmitate</keyword>
<evidence type="ECO:0000256" key="5">
    <source>
        <dbReference type="ARBA" id="ARBA00023288"/>
    </source>
</evidence>
<name>A0A1T4PGT1_9FUSO</name>
<keyword evidence="7" id="KW-1185">Reference proteome</keyword>
<reference evidence="6 7" key="1">
    <citation type="submission" date="2017-02" db="EMBL/GenBank/DDBJ databases">
        <authorList>
            <person name="Peterson S.W."/>
        </authorList>
    </citation>
    <scope>NUCLEOTIDE SEQUENCE [LARGE SCALE GENOMIC DNA]</scope>
    <source>
        <strain evidence="6 7">ATCC 700028</strain>
    </source>
</reference>
<dbReference type="PIRSF" id="PIRSF002859">
    <property type="entry name" value="Lipo_traT"/>
    <property type="match status" value="1"/>
</dbReference>
<dbReference type="EMBL" id="FUWX01000014">
    <property type="protein sequence ID" value="SJZ90537.1"/>
    <property type="molecule type" value="Genomic_DNA"/>
</dbReference>
<keyword evidence="2" id="KW-0732">Signal</keyword>
<keyword evidence="5" id="KW-0449">Lipoprotein</keyword>
<accession>A0A1T4PGT1</accession>
<evidence type="ECO:0000313" key="7">
    <source>
        <dbReference type="Proteomes" id="UP000191153"/>
    </source>
</evidence>
<dbReference type="Proteomes" id="UP000191153">
    <property type="component" value="Unassembled WGS sequence"/>
</dbReference>
<gene>
    <name evidence="6" type="ORF">SAMN02745174_01907</name>
</gene>
<proteinExistence type="predicted"/>
<dbReference type="STRING" id="180163.SAMN02745174_01907"/>
<protein>
    <submittedName>
        <fullName evidence="6">TraT complement resistance protein</fullName>
    </submittedName>
</protein>
<evidence type="ECO:0000256" key="3">
    <source>
        <dbReference type="ARBA" id="ARBA00023136"/>
    </source>
</evidence>
<sequence length="236" mass="25651">MKKIIFVILTMLVFMTGCSSFNTVIKKRNLATETKMSETVWLNPELIGNKTIFVQIKNTSTKPVNIDSQIRNILTSKGYKIVTTPKNANYWLQVNVLKLDKVDLKDSNPAQSGLAGAGIGAMAGLYNTGSVNTGLGLGLVGGAIGVAADALIEDTKYTMITDILVAEKTDVIVNTQNVNMVKQGTRGVAAVTSNRNSNMNKYQTRIVSVANQVNLKFEEAAPMLEQELMRSISNIF</sequence>
<evidence type="ECO:0000256" key="4">
    <source>
        <dbReference type="ARBA" id="ARBA00023139"/>
    </source>
</evidence>
<dbReference type="Pfam" id="PF05818">
    <property type="entry name" value="TraT"/>
    <property type="match status" value="1"/>
</dbReference>
<dbReference type="RefSeq" id="WP_078694372.1">
    <property type="nucleotide sequence ID" value="NZ_FUWX01000014.1"/>
</dbReference>
<dbReference type="InterPro" id="IPR008874">
    <property type="entry name" value="TraT_complement-R"/>
</dbReference>
<keyword evidence="3" id="KW-0472">Membrane</keyword>
<comment type="subcellular location">
    <subcellularLocation>
        <location evidence="1">Cell outer membrane</location>
        <topology evidence="1">Lipid-anchor</topology>
    </subcellularLocation>
</comment>
<evidence type="ECO:0000313" key="6">
    <source>
        <dbReference type="EMBL" id="SJZ90537.1"/>
    </source>
</evidence>
<dbReference type="GO" id="GO:0009279">
    <property type="term" value="C:cell outer membrane"/>
    <property type="evidence" value="ECO:0007669"/>
    <property type="project" value="UniProtKB-SubCell"/>
</dbReference>